<dbReference type="Pfam" id="PF23321">
    <property type="entry name" value="R1_ABCA1"/>
    <property type="match status" value="1"/>
</dbReference>
<dbReference type="GeneID" id="7846168"/>
<keyword evidence="5" id="KW-0677">Repeat</keyword>
<feature type="transmembrane region" description="Helical" evidence="12">
    <location>
        <begin position="1183"/>
        <end position="1208"/>
    </location>
</feature>
<sequence length="1774" mass="201863">MIRDKHLSALLKKNFILWRRNLCCSLFEILLPFLVCLGGMNLIRSNVSTQVIPETSYINQPTVLYPNIPTGVLNSTTGNQIIPPMLNCKNNMQDGRPQRNGKVALIPKTNDLIDEVSQMLKTVYGYDTEGWDSLNQLFDYTQSIDYNWDICMAIQISTSTNGQYSYTLVYNNTGPPSRELDQVPDTTRQTTYDYKVEFKNPLFDLWVSSGFVTLQNYIDNLILKKETANTNAQIQANVYPIKTQSYTKDPIDLQLTGNFAPFVVLPLILSYLRLTQSILTEKEKKIREVMKIQGMKTSSFYLSWIIHYLVIFTVISLLQALALKITVFKQSNYFFLFIWFWLFCISLIFQSIFMTSFFTKARQGTLFAVLFFLFTIVVNTTFQNGVYSTAQYTGASFLTQTGIARACEVIIVLEANQKGVSFSNADQMVNNFNVQAQILMNLVNIAFFSIFSLYLDQVLPNEFGQKKRPLFFLDCFFKNNNQTNIDKDNSKQNLLEQYDEQTQLKNIEEVTQILKDQEFKNEVLKIQDLKKTFYGRGQPFNAVSNLSLTMYKNQIFVLLGHNGAGKTTTISMLTGLLQSTRGSAKVYGLDLQTQIEQIRTFMGVCPQHDVLFDNLTVKEHLELFAAFRGVKDQQLLKKEVEKLITDVDLQEKTNVLSKNLSGGQKRRLSVAIAFVGQSKLIYLDEPTSGMDTSARRYIWDMLKQYRNDRIIILTTHFMDEADYLGDRIGIMGQGKLICCGSSEFLKDRFGVGYNLSILKQDNNVSSEPIITYIQSIIPQANVLSDVSCEITIQLKSESISKFPEMFNGIDQNKKNFQIESYGISITTLEEVFLRIAEQQSEKESQNNNIEEKKINPESKEVKEDDQVDNFDLNQVKIKGNFELFLNHCKSQIIKRVIYFKRDKRGLFCEIVIPFLVVALGLTITLMQFIVESPPLVIQPSIFNTPINIIYSGSETTQNMSQLMSVFNPNDWKAEFFNTNSKTAWDEQNFQLKSVDRKGSYFINKIDTLNQVFSYDAEVQTISKDTTPLFINQMNNAILRLATNNPSKNIKITFNPFPLPYQVKGFENTANGIIASFIFSIAYALIPASLIIFTVKEREENIKHQQLVSGLSLRSYWFSNYIVDMNKHLIPACLCILMVIAYDIQTFSKGDNFGGICTLFILYGWAIIPFTYLIGFLFQNSGVAQVFAFFFNFLLGSIGPILFMVLRLIKSTSSVALKIQWILRLFPSFCFGYGIINMANKSLYATVIGKTVQQSTWDLDIAGGDVMMLCLEGIFYYVLIFLVEYLKQKKSVKDLLKAQGNSIKYLNQNFDSDVQKEMDTIANSSASDYSVRVKDIQKIFYATGNEPKVAVDRVSFGIKEGDCFGLLGINGAGKTTTFKMLAGEIQPSSGSVHIMGYDLSYQINDARRYIGYCPQFDALLENLTAREHLELYAAIKGIPKDLREQLVSQKIKEMGLSAFENKCAGTYSGGNKRKLSVAIAMLGNPPIVFLDEPSTGMDPEARRFMWNVISRISTKRKQSSVILTTHSMEEAEALCNRLTIMVNGSFKCLGSLTQIKNKYGQGYELVIKTEIPQQKVIQILQDHQLDGQQRLSTMNEIQNILNVIKKAELYEQINEEEPGKLIRQNISSGKGITTEQLIEFACIEDDGKNIQKFIESSFGSFSIIEHFSNLYRFKVENTTSSIGKLFELFEKSKKELNISSYNVRQATIEQIFNNFAEGRYDNQIKHQQKQLQGKTSQNFDNQQQQGAPKPLDINSNSVPSQKIQINSNSINNNDY</sequence>
<dbReference type="HOGENOM" id="CLU_000604_19_3_1"/>
<evidence type="ECO:0000256" key="6">
    <source>
        <dbReference type="ARBA" id="ARBA00022741"/>
    </source>
</evidence>
<feature type="transmembrane region" description="Helical" evidence="12">
    <location>
        <begin position="365"/>
        <end position="382"/>
    </location>
</feature>
<evidence type="ECO:0000256" key="9">
    <source>
        <dbReference type="ARBA" id="ARBA00023136"/>
    </source>
</evidence>
<evidence type="ECO:0000256" key="12">
    <source>
        <dbReference type="SAM" id="Phobius"/>
    </source>
</evidence>
<evidence type="ECO:0000313" key="15">
    <source>
        <dbReference type="Proteomes" id="UP000009168"/>
    </source>
</evidence>
<feature type="transmembrane region" description="Helical" evidence="12">
    <location>
        <begin position="1220"/>
        <end position="1238"/>
    </location>
</feature>
<dbReference type="FunFam" id="3.40.50.300:FF:000298">
    <property type="entry name" value="ATP-binding cassette sub-family A member 12"/>
    <property type="match status" value="1"/>
</dbReference>
<evidence type="ECO:0000256" key="10">
    <source>
        <dbReference type="SAM" id="Coils"/>
    </source>
</evidence>
<keyword evidence="9 12" id="KW-0472">Membrane</keyword>
<dbReference type="Gene3D" id="3.40.50.300">
    <property type="entry name" value="P-loop containing nucleotide triphosphate hydrolases"/>
    <property type="match status" value="2"/>
</dbReference>
<evidence type="ECO:0000256" key="5">
    <source>
        <dbReference type="ARBA" id="ARBA00022737"/>
    </source>
</evidence>
<feature type="transmembrane region" description="Helical" evidence="12">
    <location>
        <begin position="1265"/>
        <end position="1285"/>
    </location>
</feature>
<keyword evidence="10" id="KW-0175">Coiled coil</keyword>
<keyword evidence="4 12" id="KW-0812">Transmembrane</keyword>
<feature type="region of interest" description="Disordered" evidence="11">
    <location>
        <begin position="1727"/>
        <end position="1774"/>
    </location>
</feature>
<dbReference type="EMBL" id="GG662601">
    <property type="protein sequence ID" value="EAS01530.2"/>
    <property type="molecule type" value="Genomic_DNA"/>
</dbReference>
<dbReference type="PROSITE" id="PS50893">
    <property type="entry name" value="ABC_TRANSPORTER_2"/>
    <property type="match status" value="2"/>
</dbReference>
<feature type="transmembrane region" description="Helical" evidence="12">
    <location>
        <begin position="906"/>
        <end position="930"/>
    </location>
</feature>
<dbReference type="InterPro" id="IPR027417">
    <property type="entry name" value="P-loop_NTPase"/>
</dbReference>
<evidence type="ECO:0000256" key="2">
    <source>
        <dbReference type="ARBA" id="ARBA00008869"/>
    </source>
</evidence>
<dbReference type="InterPro" id="IPR013525">
    <property type="entry name" value="ABC2_TM"/>
</dbReference>
<keyword evidence="8 12" id="KW-1133">Transmembrane helix</keyword>
<feature type="transmembrane region" description="Helical" evidence="12">
    <location>
        <begin position="438"/>
        <end position="459"/>
    </location>
</feature>
<evidence type="ECO:0000256" key="4">
    <source>
        <dbReference type="ARBA" id="ARBA00022692"/>
    </source>
</evidence>
<dbReference type="GO" id="GO:0140359">
    <property type="term" value="F:ABC-type transporter activity"/>
    <property type="evidence" value="ECO:0007669"/>
    <property type="project" value="InterPro"/>
</dbReference>
<dbReference type="SUPFAM" id="SSF52540">
    <property type="entry name" value="P-loop containing nucleoside triphosphate hydrolases"/>
    <property type="match status" value="3"/>
</dbReference>
<dbReference type="FunFam" id="3.40.50.300:FF:000335">
    <property type="entry name" value="ATP binding cassette subfamily A member 5"/>
    <property type="match status" value="1"/>
</dbReference>
<evidence type="ECO:0000256" key="7">
    <source>
        <dbReference type="ARBA" id="ARBA00022840"/>
    </source>
</evidence>
<feature type="transmembrane region" description="Helical" evidence="12">
    <location>
        <begin position="1155"/>
        <end position="1177"/>
    </location>
</feature>
<dbReference type="InterPro" id="IPR026082">
    <property type="entry name" value="ABCA"/>
</dbReference>
<keyword evidence="3" id="KW-0813">Transport</keyword>
<dbReference type="InterPro" id="IPR003439">
    <property type="entry name" value="ABC_transporter-like_ATP-bd"/>
</dbReference>
<dbReference type="eggNOG" id="KOG0059">
    <property type="taxonomic scope" value="Eukaryota"/>
</dbReference>
<protein>
    <submittedName>
        <fullName evidence="14">ABC transporter family protein</fullName>
    </submittedName>
</protein>
<feature type="transmembrane region" description="Helical" evidence="12">
    <location>
        <begin position="1128"/>
        <end position="1143"/>
    </location>
</feature>
<dbReference type="OrthoDB" id="10255969at2759"/>
<dbReference type="Pfam" id="PF00005">
    <property type="entry name" value="ABC_tran"/>
    <property type="match status" value="2"/>
</dbReference>
<dbReference type="PROSITE" id="PS00211">
    <property type="entry name" value="ABC_TRANSPORTER_1"/>
    <property type="match status" value="2"/>
</dbReference>
<accession>Q23YD4</accession>
<feature type="transmembrane region" description="Helical" evidence="12">
    <location>
        <begin position="21"/>
        <end position="43"/>
    </location>
</feature>
<evidence type="ECO:0000256" key="11">
    <source>
        <dbReference type="SAM" id="MobiDB-lite"/>
    </source>
</evidence>
<dbReference type="InterPro" id="IPR017871">
    <property type="entry name" value="ABC_transporter-like_CS"/>
</dbReference>
<dbReference type="CDD" id="cd03263">
    <property type="entry name" value="ABC_subfamily_A"/>
    <property type="match status" value="2"/>
</dbReference>
<feature type="transmembrane region" description="Helical" evidence="12">
    <location>
        <begin position="300"/>
        <end position="321"/>
    </location>
</feature>
<keyword evidence="15" id="KW-1185">Reference proteome</keyword>
<dbReference type="InterPro" id="IPR003593">
    <property type="entry name" value="AAA+_ATPase"/>
</dbReference>
<comment type="subcellular location">
    <subcellularLocation>
        <location evidence="1">Membrane</location>
        <topology evidence="1">Multi-pass membrane protein</topology>
    </subcellularLocation>
</comment>
<gene>
    <name evidence="14" type="ORF">TTHERM_00898300</name>
</gene>
<dbReference type="GO" id="GO:0016887">
    <property type="term" value="F:ATP hydrolysis activity"/>
    <property type="evidence" value="ECO:0007669"/>
    <property type="project" value="InterPro"/>
</dbReference>
<proteinExistence type="inferred from homology"/>
<evidence type="ECO:0000256" key="1">
    <source>
        <dbReference type="ARBA" id="ARBA00004141"/>
    </source>
</evidence>
<evidence type="ECO:0000313" key="14">
    <source>
        <dbReference type="EMBL" id="EAS01530.2"/>
    </source>
</evidence>
<feature type="coiled-coil region" evidence="10">
    <location>
        <begin position="828"/>
        <end position="855"/>
    </location>
</feature>
<dbReference type="GO" id="GO:0005319">
    <property type="term" value="F:lipid transporter activity"/>
    <property type="evidence" value="ECO:0007669"/>
    <property type="project" value="TreeGrafter"/>
</dbReference>
<dbReference type="GO" id="GO:0005524">
    <property type="term" value="F:ATP binding"/>
    <property type="evidence" value="ECO:0007669"/>
    <property type="project" value="UniProtKB-KW"/>
</dbReference>
<dbReference type="PANTHER" id="PTHR19229:SF36">
    <property type="entry name" value="ATP-BINDING CASSETTE SUB-FAMILY A MEMBER 2"/>
    <property type="match status" value="1"/>
</dbReference>
<dbReference type="RefSeq" id="XP_001021775.2">
    <property type="nucleotide sequence ID" value="XM_001021775.2"/>
</dbReference>
<evidence type="ECO:0000256" key="8">
    <source>
        <dbReference type="ARBA" id="ARBA00022989"/>
    </source>
</evidence>
<comment type="similarity">
    <text evidence="2">Belongs to the ABC transporter superfamily. ABCA family.</text>
</comment>
<organism evidence="14 15">
    <name type="scientific">Tetrahymena thermophila (strain SB210)</name>
    <dbReference type="NCBI Taxonomy" id="312017"/>
    <lineage>
        <taxon>Eukaryota</taxon>
        <taxon>Sar</taxon>
        <taxon>Alveolata</taxon>
        <taxon>Ciliophora</taxon>
        <taxon>Intramacronucleata</taxon>
        <taxon>Oligohymenophorea</taxon>
        <taxon>Hymenostomatida</taxon>
        <taxon>Tetrahymenina</taxon>
        <taxon>Tetrahymenidae</taxon>
        <taxon>Tetrahymena</taxon>
    </lineage>
</organism>
<evidence type="ECO:0000259" key="13">
    <source>
        <dbReference type="PROSITE" id="PS50893"/>
    </source>
</evidence>
<feature type="transmembrane region" description="Helical" evidence="12">
    <location>
        <begin position="1072"/>
        <end position="1094"/>
    </location>
</feature>
<dbReference type="SMART" id="SM00382">
    <property type="entry name" value="AAA"/>
    <property type="match status" value="2"/>
</dbReference>
<dbReference type="GO" id="GO:0016020">
    <property type="term" value="C:membrane"/>
    <property type="evidence" value="ECO:0007669"/>
    <property type="project" value="UniProtKB-SubCell"/>
</dbReference>
<feature type="domain" description="ABC transporter" evidence="13">
    <location>
        <begin position="524"/>
        <end position="758"/>
    </location>
</feature>
<dbReference type="Proteomes" id="UP000009168">
    <property type="component" value="Unassembled WGS sequence"/>
</dbReference>
<feature type="transmembrane region" description="Helical" evidence="12">
    <location>
        <begin position="259"/>
        <end position="279"/>
    </location>
</feature>
<dbReference type="InterPro" id="IPR056264">
    <property type="entry name" value="R2_ABCA1-4-like"/>
</dbReference>
<feature type="transmembrane region" description="Helical" evidence="12">
    <location>
        <begin position="333"/>
        <end position="353"/>
    </location>
</feature>
<feature type="compositionally biased region" description="Low complexity" evidence="11">
    <location>
        <begin position="1764"/>
        <end position="1774"/>
    </location>
</feature>
<dbReference type="PANTHER" id="PTHR19229">
    <property type="entry name" value="ATP-BINDING CASSETTE TRANSPORTER SUBFAMILY A ABCA"/>
    <property type="match status" value="1"/>
</dbReference>
<dbReference type="KEGG" id="tet:TTHERM_00898300"/>
<feature type="compositionally biased region" description="Polar residues" evidence="11">
    <location>
        <begin position="1752"/>
        <end position="1763"/>
    </location>
</feature>
<name>Q23YD4_TETTS</name>
<feature type="domain" description="ABC transporter" evidence="13">
    <location>
        <begin position="1330"/>
        <end position="1567"/>
    </location>
</feature>
<keyword evidence="7" id="KW-0067">ATP-binding</keyword>
<feature type="compositionally biased region" description="Polar residues" evidence="11">
    <location>
        <begin position="1728"/>
        <end position="1745"/>
    </location>
</feature>
<keyword evidence="6" id="KW-0547">Nucleotide-binding</keyword>
<evidence type="ECO:0000256" key="3">
    <source>
        <dbReference type="ARBA" id="ARBA00022448"/>
    </source>
</evidence>
<dbReference type="Pfam" id="PF12698">
    <property type="entry name" value="ABC2_membrane_3"/>
    <property type="match status" value="2"/>
</dbReference>
<reference evidence="15" key="1">
    <citation type="journal article" date="2006" name="PLoS Biol.">
        <title>Macronuclear genome sequence of the ciliate Tetrahymena thermophila, a model eukaryote.</title>
        <authorList>
            <person name="Eisen J.A."/>
            <person name="Coyne R.S."/>
            <person name="Wu M."/>
            <person name="Wu D."/>
            <person name="Thiagarajan M."/>
            <person name="Wortman J.R."/>
            <person name="Badger J.H."/>
            <person name="Ren Q."/>
            <person name="Amedeo P."/>
            <person name="Jones K.M."/>
            <person name="Tallon L.J."/>
            <person name="Delcher A.L."/>
            <person name="Salzberg S.L."/>
            <person name="Silva J.C."/>
            <person name="Haas B.J."/>
            <person name="Majoros W.H."/>
            <person name="Farzad M."/>
            <person name="Carlton J.M."/>
            <person name="Smith R.K. Jr."/>
            <person name="Garg J."/>
            <person name="Pearlman R.E."/>
            <person name="Karrer K.M."/>
            <person name="Sun L."/>
            <person name="Manning G."/>
            <person name="Elde N.C."/>
            <person name="Turkewitz A.P."/>
            <person name="Asai D.J."/>
            <person name="Wilkes D.E."/>
            <person name="Wang Y."/>
            <person name="Cai H."/>
            <person name="Collins K."/>
            <person name="Stewart B.A."/>
            <person name="Lee S.R."/>
            <person name="Wilamowska K."/>
            <person name="Weinberg Z."/>
            <person name="Ruzzo W.L."/>
            <person name="Wloga D."/>
            <person name="Gaertig J."/>
            <person name="Frankel J."/>
            <person name="Tsao C.-C."/>
            <person name="Gorovsky M.A."/>
            <person name="Keeling P.J."/>
            <person name="Waller R.F."/>
            <person name="Patron N.J."/>
            <person name="Cherry J.M."/>
            <person name="Stover N.A."/>
            <person name="Krieger C.J."/>
            <person name="del Toro C."/>
            <person name="Ryder H.F."/>
            <person name="Williamson S.C."/>
            <person name="Barbeau R.A."/>
            <person name="Hamilton E.P."/>
            <person name="Orias E."/>
        </authorList>
    </citation>
    <scope>NUCLEOTIDE SEQUENCE [LARGE SCALE GENOMIC DNA]</scope>
    <source>
        <strain evidence="15">SB210</strain>
    </source>
</reference>
<dbReference type="InParanoid" id="Q23YD4"/>